<gene>
    <name evidence="1" type="ORF">EDC14_1004119</name>
</gene>
<comment type="caution">
    <text evidence="1">The sequence shown here is derived from an EMBL/GenBank/DDBJ whole genome shotgun (WGS) entry which is preliminary data.</text>
</comment>
<sequence length="77" mass="8651">MVSNLSETLKKAYDDAVIAGKIEVAQNMLAKDMDEKLISEVSGLPMEQINTLKKNIKATLRKQKNPNFVMVRAFNLL</sequence>
<protein>
    <submittedName>
        <fullName evidence="1">Uncharacterized protein</fullName>
    </submittedName>
</protein>
<dbReference type="RefSeq" id="WP_132013171.1">
    <property type="nucleotide sequence ID" value="NZ_SLUN01000004.1"/>
</dbReference>
<dbReference type="Proteomes" id="UP000295008">
    <property type="component" value="Unassembled WGS sequence"/>
</dbReference>
<dbReference type="AlphaFoldDB" id="A0A4R1S6V1"/>
<accession>A0A4R1S6V1</accession>
<proteinExistence type="predicted"/>
<keyword evidence="2" id="KW-1185">Reference proteome</keyword>
<name>A0A4R1S6V1_HYDET</name>
<evidence type="ECO:0000313" key="2">
    <source>
        <dbReference type="Proteomes" id="UP000295008"/>
    </source>
</evidence>
<dbReference type="EMBL" id="SLUN01000004">
    <property type="protein sequence ID" value="TCL74182.1"/>
    <property type="molecule type" value="Genomic_DNA"/>
</dbReference>
<dbReference type="OrthoDB" id="1097360at2"/>
<reference evidence="1 2" key="1">
    <citation type="submission" date="2019-03" db="EMBL/GenBank/DDBJ databases">
        <title>Genomic Encyclopedia of Type Strains, Phase IV (KMG-IV): sequencing the most valuable type-strain genomes for metagenomic binning, comparative biology and taxonomic classification.</title>
        <authorList>
            <person name="Goeker M."/>
        </authorList>
    </citation>
    <scope>NUCLEOTIDE SEQUENCE [LARGE SCALE GENOMIC DNA]</scope>
    <source>
        <strain evidence="1 2">LX-B</strain>
    </source>
</reference>
<evidence type="ECO:0000313" key="1">
    <source>
        <dbReference type="EMBL" id="TCL74182.1"/>
    </source>
</evidence>
<organism evidence="1 2">
    <name type="scientific">Hydrogenispora ethanolica</name>
    <dbReference type="NCBI Taxonomy" id="1082276"/>
    <lineage>
        <taxon>Bacteria</taxon>
        <taxon>Bacillati</taxon>
        <taxon>Bacillota</taxon>
        <taxon>Hydrogenispora</taxon>
    </lineage>
</organism>